<sequence>MDLPTGSTTLAVTEASQIPENGESTEVRYELFYCKFTLNKDGTTSSVANPIEAGQSTLSNRNVSVTGPDNWLHYEGASALSGGDLEAAALVPQPKSQPPPPFLSPSLATISLDGLHVSQLAGLYQQIMNPVRLSNFIMNSTATASDPANNGQSYYQTPMYSKQASTINSNTGSSSNFTVAAPGAFYEAVRNQPMLVEPTAFPQPPTSPAGFTFDPAAVQALALMMVQQNSQQLLMQHQQQQQFLASMIQTPQLPPHGAMLSTTPGTATNSAAAAGNQNPAQVLAPPPHQRPVGREQIPTGPEGSNLFICYLPDNYGDIELARLFSPFGQVISAKVYLDRATNQSKCFGFVSYDNPVSARNAISAMHGYSLGKKRLKVQLKRPKDDFNTNESIIKPL</sequence>
<evidence type="ECO:0000256" key="2">
    <source>
        <dbReference type="ARBA" id="ARBA00022884"/>
    </source>
</evidence>
<keyword evidence="6" id="KW-1185">Reference proteome</keyword>
<dbReference type="PROSITE" id="PS50102">
    <property type="entry name" value="RRM"/>
    <property type="match status" value="1"/>
</dbReference>
<evidence type="ECO:0000256" key="3">
    <source>
        <dbReference type="PROSITE-ProRule" id="PRU00176"/>
    </source>
</evidence>
<dbReference type="CTD" id="36342934"/>
<dbReference type="SUPFAM" id="SSF54928">
    <property type="entry name" value="RNA-binding domain, RBD"/>
    <property type="match status" value="1"/>
</dbReference>
<evidence type="ECO:0000256" key="1">
    <source>
        <dbReference type="ARBA" id="ARBA00022737"/>
    </source>
</evidence>
<accession>W6UWV0</accession>
<gene>
    <name evidence="5" type="ORF">EGR_07219</name>
</gene>
<keyword evidence="1" id="KW-0677">Repeat</keyword>
<evidence type="ECO:0000313" key="5">
    <source>
        <dbReference type="EMBL" id="EUB57949.1"/>
    </source>
</evidence>
<evidence type="ECO:0000259" key="4">
    <source>
        <dbReference type="PROSITE" id="PS50102"/>
    </source>
</evidence>
<dbReference type="GO" id="GO:0010629">
    <property type="term" value="P:negative regulation of gene expression"/>
    <property type="evidence" value="ECO:0007669"/>
    <property type="project" value="UniProtKB-ARBA"/>
</dbReference>
<proteinExistence type="predicted"/>
<dbReference type="GO" id="GO:0005634">
    <property type="term" value="C:nucleus"/>
    <property type="evidence" value="ECO:0007669"/>
    <property type="project" value="TreeGrafter"/>
</dbReference>
<dbReference type="EMBL" id="APAU02000072">
    <property type="protein sequence ID" value="EUB57949.1"/>
    <property type="molecule type" value="Genomic_DNA"/>
</dbReference>
<dbReference type="GO" id="GO:0005737">
    <property type="term" value="C:cytoplasm"/>
    <property type="evidence" value="ECO:0007669"/>
    <property type="project" value="UniProtKB-ARBA"/>
</dbReference>
<dbReference type="Proteomes" id="UP000019149">
    <property type="component" value="Unassembled WGS sequence"/>
</dbReference>
<dbReference type="RefSeq" id="XP_024349145.1">
    <property type="nucleotide sequence ID" value="XM_024496468.1"/>
</dbReference>
<dbReference type="InterPro" id="IPR000504">
    <property type="entry name" value="RRM_dom"/>
</dbReference>
<feature type="domain" description="RRM" evidence="4">
    <location>
        <begin position="304"/>
        <end position="382"/>
    </location>
</feature>
<keyword evidence="2 3" id="KW-0694">RNA-binding</keyword>
<dbReference type="FunFam" id="3.30.70.330:FF:000383">
    <property type="entry name" value="Sex lethal, isoform D"/>
    <property type="match status" value="1"/>
</dbReference>
<dbReference type="OrthoDB" id="10065384at2759"/>
<dbReference type="GeneID" id="36342934"/>
<comment type="caution">
    <text evidence="5">The sequence shown here is derived from an EMBL/GenBank/DDBJ whole genome shotgun (WGS) entry which is preliminary data.</text>
</comment>
<name>W6UWV0_ECHGR</name>
<reference evidence="5 6" key="1">
    <citation type="journal article" date="2013" name="Nat. Genet.">
        <title>The genome of the hydatid tapeworm Echinococcus granulosus.</title>
        <authorList>
            <person name="Zheng H."/>
            <person name="Zhang W."/>
            <person name="Zhang L."/>
            <person name="Zhang Z."/>
            <person name="Li J."/>
            <person name="Lu G."/>
            <person name="Zhu Y."/>
            <person name="Wang Y."/>
            <person name="Huang Y."/>
            <person name="Liu J."/>
            <person name="Kang H."/>
            <person name="Chen J."/>
            <person name="Wang L."/>
            <person name="Chen A."/>
            <person name="Yu S."/>
            <person name="Gao Z."/>
            <person name="Jin L."/>
            <person name="Gu W."/>
            <person name="Wang Z."/>
            <person name="Zhao L."/>
            <person name="Shi B."/>
            <person name="Wen H."/>
            <person name="Lin R."/>
            <person name="Jones M.K."/>
            <person name="Brejova B."/>
            <person name="Vinar T."/>
            <person name="Zhao G."/>
            <person name="McManus D.P."/>
            <person name="Chen Z."/>
            <person name="Zhou Y."/>
            <person name="Wang S."/>
        </authorList>
    </citation>
    <scope>NUCLEOTIDE SEQUENCE [LARGE SCALE GENOMIC DNA]</scope>
</reference>
<dbReference type="GO" id="GO:0009967">
    <property type="term" value="P:positive regulation of signal transduction"/>
    <property type="evidence" value="ECO:0007669"/>
    <property type="project" value="UniProtKB-ARBA"/>
</dbReference>
<dbReference type="PANTHER" id="PTHR48025">
    <property type="entry name" value="OS02G0815200 PROTEIN"/>
    <property type="match status" value="1"/>
</dbReference>
<dbReference type="Gene3D" id="3.30.70.330">
    <property type="match status" value="1"/>
</dbReference>
<protein>
    <submittedName>
        <fullName evidence="5">CUG-BP-and ETR-3-like factor 5</fullName>
    </submittedName>
</protein>
<dbReference type="Pfam" id="PF00076">
    <property type="entry name" value="RRM_1"/>
    <property type="match status" value="1"/>
</dbReference>
<dbReference type="GO" id="GO:0003729">
    <property type="term" value="F:mRNA binding"/>
    <property type="evidence" value="ECO:0007669"/>
    <property type="project" value="UniProtKB-ARBA"/>
</dbReference>
<dbReference type="SMART" id="SM00360">
    <property type="entry name" value="RRM"/>
    <property type="match status" value="1"/>
</dbReference>
<evidence type="ECO:0000313" key="6">
    <source>
        <dbReference type="Proteomes" id="UP000019149"/>
    </source>
</evidence>
<dbReference type="AlphaFoldDB" id="W6UWV0"/>
<dbReference type="PANTHER" id="PTHR48025:SF1">
    <property type="entry name" value="RRM DOMAIN-CONTAINING PROTEIN"/>
    <property type="match status" value="1"/>
</dbReference>
<dbReference type="InterPro" id="IPR012677">
    <property type="entry name" value="Nucleotide-bd_a/b_plait_sf"/>
</dbReference>
<dbReference type="InterPro" id="IPR035979">
    <property type="entry name" value="RBD_domain_sf"/>
</dbReference>
<dbReference type="OMA" id="CYLPDNY"/>
<organism evidence="5 6">
    <name type="scientific">Echinococcus granulosus</name>
    <name type="common">Hydatid tapeworm</name>
    <dbReference type="NCBI Taxonomy" id="6210"/>
    <lineage>
        <taxon>Eukaryota</taxon>
        <taxon>Metazoa</taxon>
        <taxon>Spiralia</taxon>
        <taxon>Lophotrochozoa</taxon>
        <taxon>Platyhelminthes</taxon>
        <taxon>Cestoda</taxon>
        <taxon>Eucestoda</taxon>
        <taxon>Cyclophyllidea</taxon>
        <taxon>Taeniidae</taxon>
        <taxon>Echinococcus</taxon>
        <taxon>Echinococcus granulosus group</taxon>
    </lineage>
</organism>
<dbReference type="KEGG" id="egl:EGR_07219"/>
<dbReference type="STRING" id="6210.W6UWV0"/>
<dbReference type="InterPro" id="IPR050502">
    <property type="entry name" value="Euk_RNA-bind_prot"/>
</dbReference>